<evidence type="ECO:0008006" key="6">
    <source>
        <dbReference type="Google" id="ProtNLM"/>
    </source>
</evidence>
<organism evidence="4 5">
    <name type="scientific">Pogonophryne albipinna</name>
    <dbReference type="NCBI Taxonomy" id="1090488"/>
    <lineage>
        <taxon>Eukaryota</taxon>
        <taxon>Metazoa</taxon>
        <taxon>Chordata</taxon>
        <taxon>Craniata</taxon>
        <taxon>Vertebrata</taxon>
        <taxon>Euteleostomi</taxon>
        <taxon>Actinopterygii</taxon>
        <taxon>Neopterygii</taxon>
        <taxon>Teleostei</taxon>
        <taxon>Neoteleostei</taxon>
        <taxon>Acanthomorphata</taxon>
        <taxon>Eupercaria</taxon>
        <taxon>Perciformes</taxon>
        <taxon>Notothenioidei</taxon>
        <taxon>Pogonophryne</taxon>
    </lineage>
</organism>
<evidence type="ECO:0000313" key="4">
    <source>
        <dbReference type="EMBL" id="KAJ4935910.1"/>
    </source>
</evidence>
<dbReference type="PANTHER" id="PTHR46169:SF29">
    <property type="entry name" value="DNA REPLICATION-RELATED ELEMENT FACTOR, ISOFORM A"/>
    <property type="match status" value="1"/>
</dbReference>
<evidence type="ECO:0000256" key="1">
    <source>
        <dbReference type="SAM" id="MobiDB-lite"/>
    </source>
</evidence>
<dbReference type="GO" id="GO:0006357">
    <property type="term" value="P:regulation of transcription by RNA polymerase II"/>
    <property type="evidence" value="ECO:0007669"/>
    <property type="project" value="TreeGrafter"/>
</dbReference>
<dbReference type="Proteomes" id="UP001219934">
    <property type="component" value="Unassembled WGS sequence"/>
</dbReference>
<keyword evidence="5" id="KW-1185">Reference proteome</keyword>
<dbReference type="PANTHER" id="PTHR46169">
    <property type="entry name" value="DNA REPLICATION-RELATED ELEMENT FACTOR, ISOFORM A"/>
    <property type="match status" value="1"/>
</dbReference>
<name>A0AAD6B463_9TELE</name>
<dbReference type="Gene3D" id="1.10.10.1070">
    <property type="entry name" value="Zinc finger, BED domain-containing"/>
    <property type="match status" value="1"/>
</dbReference>
<evidence type="ECO:0000259" key="3">
    <source>
        <dbReference type="Pfam" id="PF10683"/>
    </source>
</evidence>
<sequence length="513" mass="58357">MKHPLPTASTSSNASTSEQRTAVSTGQRQTSIIDFSKRPVTDKRRPQITDLLINFVVKDVRPLSALSGEGFRDIMKFFEPGYTIPSHATLWSNIMRQYNTVKARIANEMKDKSVSLTTDLWTSCTMDPYITITAHYITDTWELKSRVLRTTIMPERHTAVNIAQRLKETIEEWDLQFVPLKKRQEQLGVKVHKLQNDCATRWNSTFTMLERLYEQRLPVQAVLADETVTKVGIRRSLAMRECQWELVEQLIPVLRPQAKATTIMCGENHVVLSFIYPVLLNMANNTLSANESDLAAIRSFKNTVRKELITRFKLLSRLLAESIPITACMLDPRFKHLKFLPDDVREEAQARLTQLVREDGEVEQPGATGEEEIADNVGVELAEASCKKARLESDFEQLFGAHFESSSKKKWVNSDADDELRDYCQRTPHIPTMVNPLVWWAENVHRFPRLAKLSRSYLAIPATSTPSERVFSLAGNTVTRQRSSLLPSHVDALVFLNANQQSGKVDVIVEDSE</sequence>
<dbReference type="SUPFAM" id="SSF53098">
    <property type="entry name" value="Ribonuclease H-like"/>
    <property type="match status" value="1"/>
</dbReference>
<comment type="caution">
    <text evidence="4">The sequence shown here is derived from an EMBL/GenBank/DDBJ whole genome shotgun (WGS) entry which is preliminary data.</text>
</comment>
<proteinExistence type="predicted"/>
<dbReference type="Pfam" id="PF05699">
    <property type="entry name" value="Dimer_Tnp_hAT"/>
    <property type="match status" value="1"/>
</dbReference>
<reference evidence="4" key="1">
    <citation type="submission" date="2022-11" db="EMBL/GenBank/DDBJ databases">
        <title>Chromosome-level genome of Pogonophryne albipinna.</title>
        <authorList>
            <person name="Jo E."/>
        </authorList>
    </citation>
    <scope>NUCLEOTIDE SEQUENCE</scope>
    <source>
        <strain evidence="4">SGF0006</strain>
        <tissue evidence="4">Muscle</tissue>
    </source>
</reference>
<evidence type="ECO:0000313" key="5">
    <source>
        <dbReference type="Proteomes" id="UP001219934"/>
    </source>
</evidence>
<dbReference type="InterPro" id="IPR052717">
    <property type="entry name" value="Vacuolar_transposase_reg"/>
</dbReference>
<accession>A0AAD6B463</accession>
<dbReference type="InterPro" id="IPR018473">
    <property type="entry name" value="Hermes_transposase_DNA-db"/>
</dbReference>
<dbReference type="GO" id="GO:0046983">
    <property type="term" value="F:protein dimerization activity"/>
    <property type="evidence" value="ECO:0007669"/>
    <property type="project" value="InterPro"/>
</dbReference>
<dbReference type="AlphaFoldDB" id="A0AAD6B463"/>
<dbReference type="EMBL" id="JAPTMU010000011">
    <property type="protein sequence ID" value="KAJ4935910.1"/>
    <property type="molecule type" value="Genomic_DNA"/>
</dbReference>
<feature type="domain" description="Hermes trasposase DNA-binding" evidence="3">
    <location>
        <begin position="47"/>
        <end position="78"/>
    </location>
</feature>
<dbReference type="InterPro" id="IPR008906">
    <property type="entry name" value="HATC_C_dom"/>
</dbReference>
<evidence type="ECO:0000259" key="2">
    <source>
        <dbReference type="Pfam" id="PF05699"/>
    </source>
</evidence>
<feature type="compositionally biased region" description="Low complexity" evidence="1">
    <location>
        <begin position="7"/>
        <end position="17"/>
    </location>
</feature>
<feature type="domain" description="HAT C-terminal dimerisation" evidence="2">
    <location>
        <begin position="419"/>
        <end position="499"/>
    </location>
</feature>
<dbReference type="GO" id="GO:0005634">
    <property type="term" value="C:nucleus"/>
    <property type="evidence" value="ECO:0007669"/>
    <property type="project" value="TreeGrafter"/>
</dbReference>
<dbReference type="Pfam" id="PF10683">
    <property type="entry name" value="DBD_Tnp_Hermes"/>
    <property type="match status" value="1"/>
</dbReference>
<dbReference type="SUPFAM" id="SSF140996">
    <property type="entry name" value="Hermes dimerisation domain"/>
    <property type="match status" value="1"/>
</dbReference>
<gene>
    <name evidence="4" type="ORF">JOQ06_017437</name>
</gene>
<feature type="region of interest" description="Disordered" evidence="1">
    <location>
        <begin position="1"/>
        <end position="38"/>
    </location>
</feature>
<feature type="compositionally biased region" description="Polar residues" evidence="1">
    <location>
        <begin position="18"/>
        <end position="33"/>
    </location>
</feature>
<protein>
    <recommendedName>
        <fullName evidence="6">Transposase</fullName>
    </recommendedName>
</protein>
<dbReference type="InterPro" id="IPR012337">
    <property type="entry name" value="RNaseH-like_sf"/>
</dbReference>